<keyword evidence="4" id="KW-1185">Reference proteome</keyword>
<dbReference type="Proteomes" id="UP001630127">
    <property type="component" value="Unassembled WGS sequence"/>
</dbReference>
<feature type="domain" description="GAG-pre-integrase" evidence="1">
    <location>
        <begin position="156"/>
        <end position="200"/>
    </location>
</feature>
<dbReference type="InterPro" id="IPR025724">
    <property type="entry name" value="GAG-pre-integrase_dom"/>
</dbReference>
<dbReference type="Pfam" id="PF22936">
    <property type="entry name" value="Pol_BBD"/>
    <property type="match status" value="1"/>
</dbReference>
<evidence type="ECO:0000259" key="2">
    <source>
        <dbReference type="Pfam" id="PF22936"/>
    </source>
</evidence>
<evidence type="ECO:0000313" key="4">
    <source>
        <dbReference type="Proteomes" id="UP001630127"/>
    </source>
</evidence>
<evidence type="ECO:0008006" key="5">
    <source>
        <dbReference type="Google" id="ProtNLM"/>
    </source>
</evidence>
<name>A0ABD2YUQ6_9GENT</name>
<sequence>MAKIEGIKGHKAIKDGAMTIASNVVRKDITPNFAVEECAFCCTTNQKDELALTTVNTNPINYNVDWIIDSGCSNHMTGDKRKLTNLTQNKGGRVVVTTDNSRLPITHIASDNFVLFGPDEVRVYQNKKITGTPIMQGKWMETVYVISAQEAYVDKAIKNETANLWHARLGHVSYHKLKIMMMKSMLKGFPQLDVRDDIVCAGLLALPKDFQL</sequence>
<protein>
    <recommendedName>
        <fullName evidence="5">GAG-pre-integrase domain-containing protein</fullName>
    </recommendedName>
</protein>
<accession>A0ABD2YUQ6</accession>
<evidence type="ECO:0000313" key="3">
    <source>
        <dbReference type="EMBL" id="KAL3509865.1"/>
    </source>
</evidence>
<organism evidence="3 4">
    <name type="scientific">Cinchona calisaya</name>
    <dbReference type="NCBI Taxonomy" id="153742"/>
    <lineage>
        <taxon>Eukaryota</taxon>
        <taxon>Viridiplantae</taxon>
        <taxon>Streptophyta</taxon>
        <taxon>Embryophyta</taxon>
        <taxon>Tracheophyta</taxon>
        <taxon>Spermatophyta</taxon>
        <taxon>Magnoliopsida</taxon>
        <taxon>eudicotyledons</taxon>
        <taxon>Gunneridae</taxon>
        <taxon>Pentapetalae</taxon>
        <taxon>asterids</taxon>
        <taxon>lamiids</taxon>
        <taxon>Gentianales</taxon>
        <taxon>Rubiaceae</taxon>
        <taxon>Cinchonoideae</taxon>
        <taxon>Cinchoneae</taxon>
        <taxon>Cinchona</taxon>
    </lineage>
</organism>
<dbReference type="InterPro" id="IPR054722">
    <property type="entry name" value="PolX-like_BBD"/>
</dbReference>
<feature type="domain" description="Retrovirus-related Pol polyprotein from transposon TNT 1-94-like beta-barrel" evidence="2">
    <location>
        <begin position="66"/>
        <end position="108"/>
    </location>
</feature>
<reference evidence="3 4" key="1">
    <citation type="submission" date="2024-11" db="EMBL/GenBank/DDBJ databases">
        <title>A near-complete genome assembly of Cinchona calisaya.</title>
        <authorList>
            <person name="Lian D.C."/>
            <person name="Zhao X.W."/>
            <person name="Wei L."/>
        </authorList>
    </citation>
    <scope>NUCLEOTIDE SEQUENCE [LARGE SCALE GENOMIC DNA]</scope>
    <source>
        <tissue evidence="3">Nenye</tissue>
    </source>
</reference>
<dbReference type="EMBL" id="JBJUIK010000012">
    <property type="protein sequence ID" value="KAL3509865.1"/>
    <property type="molecule type" value="Genomic_DNA"/>
</dbReference>
<dbReference type="AlphaFoldDB" id="A0ABD2YUQ6"/>
<evidence type="ECO:0000259" key="1">
    <source>
        <dbReference type="Pfam" id="PF13976"/>
    </source>
</evidence>
<dbReference type="Pfam" id="PF13976">
    <property type="entry name" value="gag_pre-integrs"/>
    <property type="match status" value="1"/>
</dbReference>
<proteinExistence type="predicted"/>
<comment type="caution">
    <text evidence="3">The sequence shown here is derived from an EMBL/GenBank/DDBJ whole genome shotgun (WGS) entry which is preliminary data.</text>
</comment>
<gene>
    <name evidence="3" type="ORF">ACH5RR_029266</name>
</gene>